<protein>
    <submittedName>
        <fullName evidence="2">Uncharacterized protein</fullName>
    </submittedName>
</protein>
<sequence length="61" mass="6975">MTNDYAHAASLPAEPADTSAPLNFEDPRTVSAGRPALHARYRLEWRYRGRPEQDMKQGEFK</sequence>
<evidence type="ECO:0000256" key="1">
    <source>
        <dbReference type="SAM" id="MobiDB-lite"/>
    </source>
</evidence>
<keyword evidence="2" id="KW-0614">Plasmid</keyword>
<feature type="region of interest" description="Disordered" evidence="1">
    <location>
        <begin position="1"/>
        <end position="35"/>
    </location>
</feature>
<name>V9Z3U4_9ACTN</name>
<organism evidence="2">
    <name type="scientific">Streptomyces sp. FR1</name>
    <dbReference type="NCBI Taxonomy" id="349971"/>
    <lineage>
        <taxon>Bacteria</taxon>
        <taxon>Bacillati</taxon>
        <taxon>Actinomycetota</taxon>
        <taxon>Actinomycetes</taxon>
        <taxon>Kitasatosporales</taxon>
        <taxon>Streptomycetaceae</taxon>
        <taxon>Streptomyces</taxon>
    </lineage>
</organism>
<dbReference type="AlphaFoldDB" id="V9Z3U4"/>
<evidence type="ECO:0000313" key="2">
    <source>
        <dbReference type="EMBL" id="AHE39202.1"/>
    </source>
</evidence>
<gene>
    <name evidence="2" type="ORF">pFRL3_425</name>
</gene>
<reference evidence="2" key="1">
    <citation type="submission" date="2013-09" db="EMBL/GenBank/DDBJ databases">
        <title>Complete nucleotide sequence of Streptomyces linear plasmid pFRL3.</title>
        <authorList>
            <person name="Chen Z."/>
            <person name="Fang P."/>
            <person name="Qin Z."/>
        </authorList>
    </citation>
    <scope>NUCLEOTIDE SEQUENCE</scope>
    <source>
        <plasmid evidence="2">pFRL3</plasmid>
    </source>
</reference>
<proteinExistence type="predicted"/>
<accession>V9Z3U4</accession>
<geneLocation type="plasmid" evidence="2">
    <name>pFRL3</name>
</geneLocation>
<dbReference type="EMBL" id="KF602048">
    <property type="protein sequence ID" value="AHE39202.1"/>
    <property type="molecule type" value="Genomic_DNA"/>
</dbReference>